<organism evidence="4 5">
    <name type="scientific">Schizothecium vesticola</name>
    <dbReference type="NCBI Taxonomy" id="314040"/>
    <lineage>
        <taxon>Eukaryota</taxon>
        <taxon>Fungi</taxon>
        <taxon>Dikarya</taxon>
        <taxon>Ascomycota</taxon>
        <taxon>Pezizomycotina</taxon>
        <taxon>Sordariomycetes</taxon>
        <taxon>Sordariomycetidae</taxon>
        <taxon>Sordariales</taxon>
        <taxon>Schizotheciaceae</taxon>
        <taxon>Schizothecium</taxon>
    </lineage>
</organism>
<name>A0AA40KBF6_9PEZI</name>
<accession>A0AA40KBF6</accession>
<keyword evidence="3" id="KW-0687">Ribonucleoprotein</keyword>
<dbReference type="InterPro" id="IPR000271">
    <property type="entry name" value="Ribosomal_bL34"/>
</dbReference>
<dbReference type="AlphaFoldDB" id="A0AA40KBF6"/>
<keyword evidence="2" id="KW-0689">Ribosomal protein</keyword>
<reference evidence="4" key="1">
    <citation type="submission" date="2023-06" db="EMBL/GenBank/DDBJ databases">
        <title>Genome-scale phylogeny and comparative genomics of the fungal order Sordariales.</title>
        <authorList>
            <consortium name="Lawrence Berkeley National Laboratory"/>
            <person name="Hensen N."/>
            <person name="Bonometti L."/>
            <person name="Westerberg I."/>
            <person name="Brannstrom I.O."/>
            <person name="Guillou S."/>
            <person name="Cros-Aarteil S."/>
            <person name="Calhoun S."/>
            <person name="Haridas S."/>
            <person name="Kuo A."/>
            <person name="Mondo S."/>
            <person name="Pangilinan J."/>
            <person name="Riley R."/>
            <person name="LaButti K."/>
            <person name="Andreopoulos B."/>
            <person name="Lipzen A."/>
            <person name="Chen C."/>
            <person name="Yanf M."/>
            <person name="Daum C."/>
            <person name="Ng V."/>
            <person name="Clum A."/>
            <person name="Steindorff A."/>
            <person name="Ohm R."/>
            <person name="Martin F."/>
            <person name="Silar P."/>
            <person name="Natvig D."/>
            <person name="Lalanne C."/>
            <person name="Gautier V."/>
            <person name="Ament-velasquez S.L."/>
            <person name="Kruys A."/>
            <person name="Hutchinson M.I."/>
            <person name="Powell A.J."/>
            <person name="Barry K."/>
            <person name="Miller A.N."/>
            <person name="Grigoriev I.V."/>
            <person name="Debuchy R."/>
            <person name="Gladieux P."/>
            <person name="Thoren M.H."/>
            <person name="Johannesson H."/>
        </authorList>
    </citation>
    <scope>NUCLEOTIDE SEQUENCE</scope>
    <source>
        <strain evidence="4">SMH3187-1</strain>
    </source>
</reference>
<keyword evidence="5" id="KW-1185">Reference proteome</keyword>
<proteinExistence type="inferred from homology"/>
<evidence type="ECO:0000256" key="1">
    <source>
        <dbReference type="ARBA" id="ARBA00010111"/>
    </source>
</evidence>
<dbReference type="GO" id="GO:0006412">
    <property type="term" value="P:translation"/>
    <property type="evidence" value="ECO:0007669"/>
    <property type="project" value="InterPro"/>
</dbReference>
<dbReference type="GO" id="GO:1990904">
    <property type="term" value="C:ribonucleoprotein complex"/>
    <property type="evidence" value="ECO:0007669"/>
    <property type="project" value="UniProtKB-KW"/>
</dbReference>
<gene>
    <name evidence="4" type="ORF">B0T18DRAFT_486847</name>
</gene>
<evidence type="ECO:0008006" key="6">
    <source>
        <dbReference type="Google" id="ProtNLM"/>
    </source>
</evidence>
<comment type="caution">
    <text evidence="4">The sequence shown here is derived from an EMBL/GenBank/DDBJ whole genome shotgun (WGS) entry which is preliminary data.</text>
</comment>
<evidence type="ECO:0000256" key="3">
    <source>
        <dbReference type="ARBA" id="ARBA00023274"/>
    </source>
</evidence>
<evidence type="ECO:0000313" key="5">
    <source>
        <dbReference type="Proteomes" id="UP001172155"/>
    </source>
</evidence>
<dbReference type="Gene3D" id="1.10.287.3980">
    <property type="match status" value="1"/>
</dbReference>
<evidence type="ECO:0000313" key="4">
    <source>
        <dbReference type="EMBL" id="KAK0752552.1"/>
    </source>
</evidence>
<sequence>MTRLLPRSSPFLRSALPRPSLLPRLLAAVTKPTPPPSRFISNLPPLRPTTLLHPGIFRAPTTATTTKTAAGGSEVVDVVPKTSITAHPALAGVGAQMRCGPRPTMSGATRLVQKRRHGFLSRIRTRNGRNTLKRRIGKGRKRLSA</sequence>
<protein>
    <recommendedName>
        <fullName evidence="6">Ribosomal protein L34</fullName>
    </recommendedName>
</protein>
<dbReference type="EMBL" id="JAUKUD010000002">
    <property type="protein sequence ID" value="KAK0752552.1"/>
    <property type="molecule type" value="Genomic_DNA"/>
</dbReference>
<dbReference type="Proteomes" id="UP001172155">
    <property type="component" value="Unassembled WGS sequence"/>
</dbReference>
<dbReference type="GO" id="GO:0003735">
    <property type="term" value="F:structural constituent of ribosome"/>
    <property type="evidence" value="ECO:0007669"/>
    <property type="project" value="InterPro"/>
</dbReference>
<dbReference type="Pfam" id="PF00468">
    <property type="entry name" value="Ribosomal_L34"/>
    <property type="match status" value="1"/>
</dbReference>
<dbReference type="NCBIfam" id="TIGR01030">
    <property type="entry name" value="rpmH_bact"/>
    <property type="match status" value="1"/>
</dbReference>
<evidence type="ECO:0000256" key="2">
    <source>
        <dbReference type="ARBA" id="ARBA00022980"/>
    </source>
</evidence>
<comment type="similarity">
    <text evidence="1">Belongs to the bacterial ribosomal protein bL34 family.</text>
</comment>
<dbReference type="GO" id="GO:0005840">
    <property type="term" value="C:ribosome"/>
    <property type="evidence" value="ECO:0007669"/>
    <property type="project" value="UniProtKB-KW"/>
</dbReference>